<feature type="region of interest" description="Disordered" evidence="1">
    <location>
        <begin position="92"/>
        <end position="115"/>
    </location>
</feature>
<organism evidence="4 5">
    <name type="scientific">Zophobas morio</name>
    <dbReference type="NCBI Taxonomy" id="2755281"/>
    <lineage>
        <taxon>Eukaryota</taxon>
        <taxon>Metazoa</taxon>
        <taxon>Ecdysozoa</taxon>
        <taxon>Arthropoda</taxon>
        <taxon>Hexapoda</taxon>
        <taxon>Insecta</taxon>
        <taxon>Pterygota</taxon>
        <taxon>Neoptera</taxon>
        <taxon>Endopterygota</taxon>
        <taxon>Coleoptera</taxon>
        <taxon>Polyphaga</taxon>
        <taxon>Cucujiformia</taxon>
        <taxon>Tenebrionidae</taxon>
        <taxon>Zophobas</taxon>
    </lineage>
</organism>
<dbReference type="InterPro" id="IPR023340">
    <property type="entry name" value="UMA"/>
</dbReference>
<evidence type="ECO:0000259" key="3">
    <source>
        <dbReference type="PROSITE" id="PS51497"/>
    </source>
</evidence>
<dbReference type="GO" id="GO:0000813">
    <property type="term" value="C:ESCRT I complex"/>
    <property type="evidence" value="ECO:0007669"/>
    <property type="project" value="InterPro"/>
</dbReference>
<sequence>MANKQVQETSGGYMDNVRVKISEKYKPPPKIGLPMSYAQRLTLNKQIQDTIPNYEFVLEKTVVEKMKEWRNARSVMFQQLSVRLEKAKVEEKKKREEKIEYQQGEKEEESSPTNNLYLGPSQSYQQKQPILVPTQATPNLFSSILTPIPLKDQIFAQNIEYKSPEKSPFNISDFEADTSSPFDNMELKSINDLEELAQVLKGDQDPKLPLNYSTSQSSTSLSYPAVGPSNYSYTIPNTTSYMQPVSSLYTNTNGYYYPPETIAKSTAYNSPYPYSNQIENRNYSCSPGQESKMSTYKNIPDIMKTLQNELNNTHLDNTRSIVEPRQSKEADVFPKVKTKSEDLCDEFNSLPKNMQDMSKSISSMGFPLSRVARVCKIVGNDQKKVVEHLLAMSDLLDLGFSESRVSTALLQCDNDRDKALDILIS</sequence>
<dbReference type="CDD" id="cd14316">
    <property type="entry name" value="UBA2_UBAP1_like"/>
    <property type="match status" value="1"/>
</dbReference>
<proteinExistence type="predicted"/>
<feature type="domain" description="UMA" evidence="3">
    <location>
        <begin position="14"/>
        <end position="63"/>
    </location>
</feature>
<evidence type="ECO:0000256" key="1">
    <source>
        <dbReference type="SAM" id="MobiDB-lite"/>
    </source>
</evidence>
<dbReference type="InterPro" id="IPR042575">
    <property type="entry name" value="UBAP1_C"/>
</dbReference>
<dbReference type="PROSITE" id="PS51497">
    <property type="entry name" value="UMA"/>
    <property type="match status" value="1"/>
</dbReference>
<dbReference type="Gene3D" id="1.20.120.1920">
    <property type="entry name" value="UBAP1 SOUBA domain"/>
    <property type="match status" value="1"/>
</dbReference>
<protein>
    <recommendedName>
        <fullName evidence="6">Ubiquitin-associated protein 1</fullName>
    </recommendedName>
</protein>
<dbReference type="PROSITE" id="PS50030">
    <property type="entry name" value="UBA"/>
    <property type="match status" value="1"/>
</dbReference>
<evidence type="ECO:0008006" key="6">
    <source>
        <dbReference type="Google" id="ProtNLM"/>
    </source>
</evidence>
<comment type="caution">
    <text evidence="4">The sequence shown here is derived from an EMBL/GenBank/DDBJ whole genome shotgun (WGS) entry which is preliminary data.</text>
</comment>
<dbReference type="Proteomes" id="UP001168821">
    <property type="component" value="Unassembled WGS sequence"/>
</dbReference>
<dbReference type="GO" id="GO:0043130">
    <property type="term" value="F:ubiquitin binding"/>
    <property type="evidence" value="ECO:0007669"/>
    <property type="project" value="InterPro"/>
</dbReference>
<accession>A0AA38MSE0</accession>
<dbReference type="InterPro" id="IPR038870">
    <property type="entry name" value="UBAP1"/>
</dbReference>
<gene>
    <name evidence="4" type="ORF">Zmor_001509</name>
</gene>
<feature type="domain" description="UBA" evidence="2">
    <location>
        <begin position="379"/>
        <end position="425"/>
    </location>
</feature>
<dbReference type="AlphaFoldDB" id="A0AA38MSE0"/>
<reference evidence="4" key="1">
    <citation type="journal article" date="2023" name="G3 (Bethesda)">
        <title>Whole genome assemblies of Zophobas morio and Tenebrio molitor.</title>
        <authorList>
            <person name="Kaur S."/>
            <person name="Stinson S.A."/>
            <person name="diCenzo G.C."/>
        </authorList>
    </citation>
    <scope>NUCLEOTIDE SEQUENCE</scope>
    <source>
        <strain evidence="4">QUZm001</strain>
    </source>
</reference>
<dbReference type="GO" id="GO:0043162">
    <property type="term" value="P:ubiquitin-dependent protein catabolic process via the multivesicular body sorting pathway"/>
    <property type="evidence" value="ECO:0007669"/>
    <property type="project" value="InterPro"/>
</dbReference>
<dbReference type="InterPro" id="IPR009060">
    <property type="entry name" value="UBA-like_sf"/>
</dbReference>
<name>A0AA38MSE0_9CUCU</name>
<dbReference type="EMBL" id="JALNTZ010000001">
    <property type="protein sequence ID" value="KAJ3666054.1"/>
    <property type="molecule type" value="Genomic_DNA"/>
</dbReference>
<dbReference type="PANTHER" id="PTHR15960:SF5">
    <property type="entry name" value="LD44032P"/>
    <property type="match status" value="1"/>
</dbReference>
<keyword evidence="5" id="KW-1185">Reference proteome</keyword>
<evidence type="ECO:0000259" key="2">
    <source>
        <dbReference type="PROSITE" id="PS50030"/>
    </source>
</evidence>
<dbReference type="InterPro" id="IPR015940">
    <property type="entry name" value="UBA"/>
</dbReference>
<dbReference type="PANTHER" id="PTHR15960">
    <property type="entry name" value="LD44032P"/>
    <property type="match status" value="1"/>
</dbReference>
<feature type="compositionally biased region" description="Basic and acidic residues" evidence="1">
    <location>
        <begin position="92"/>
        <end position="105"/>
    </location>
</feature>
<dbReference type="SUPFAM" id="SSF46934">
    <property type="entry name" value="UBA-like"/>
    <property type="match status" value="1"/>
</dbReference>
<evidence type="ECO:0000313" key="4">
    <source>
        <dbReference type="EMBL" id="KAJ3666054.1"/>
    </source>
</evidence>
<evidence type="ECO:0000313" key="5">
    <source>
        <dbReference type="Proteomes" id="UP001168821"/>
    </source>
</evidence>